<evidence type="ECO:0000313" key="7">
    <source>
        <dbReference type="EMBL" id="ACB75744.1"/>
    </source>
</evidence>
<dbReference type="HOGENOM" id="CLU_088957_0_0_0"/>
<keyword evidence="4 6" id="KW-1133">Transmembrane helix</keyword>
<dbReference type="GO" id="GO:0005886">
    <property type="term" value="C:plasma membrane"/>
    <property type="evidence" value="ECO:0007669"/>
    <property type="project" value="UniProtKB-SubCell"/>
</dbReference>
<dbReference type="RefSeq" id="WP_012375279.1">
    <property type="nucleotide sequence ID" value="NC_010571.1"/>
</dbReference>
<dbReference type="OrthoDB" id="5298295at2"/>
<dbReference type="AlphaFoldDB" id="B1ZSF0"/>
<feature type="transmembrane region" description="Helical" evidence="6">
    <location>
        <begin position="103"/>
        <end position="122"/>
    </location>
</feature>
<evidence type="ECO:0000256" key="2">
    <source>
        <dbReference type="ARBA" id="ARBA00022475"/>
    </source>
</evidence>
<dbReference type="Pfam" id="PF00420">
    <property type="entry name" value="Oxidored_q2"/>
    <property type="match status" value="1"/>
</dbReference>
<keyword evidence="3 6" id="KW-0812">Transmembrane</keyword>
<gene>
    <name evidence="7" type="ordered locus">Oter_2462</name>
</gene>
<feature type="transmembrane region" description="Helical" evidence="6">
    <location>
        <begin position="61"/>
        <end position="82"/>
    </location>
</feature>
<dbReference type="Gene3D" id="1.10.287.3510">
    <property type="match status" value="1"/>
</dbReference>
<proteinExistence type="predicted"/>
<feature type="transmembrane region" description="Helical" evidence="6">
    <location>
        <begin position="185"/>
        <end position="203"/>
    </location>
</feature>
<feature type="transmembrane region" description="Helical" evidence="6">
    <location>
        <begin position="36"/>
        <end position="55"/>
    </location>
</feature>
<evidence type="ECO:0000256" key="1">
    <source>
        <dbReference type="ARBA" id="ARBA00004651"/>
    </source>
</evidence>
<sequence>MNPPVADTSSQLITLFASVMLVLQLLIVVQRMLITNIRLFAMQSLLLAAIAAVVGYTYGAWHVYVVAVLTLLGKVLFLPWWLHRLVRQMKVEQEVQPFVNMPASMLICGALTVLACVVARPFTSLERLGSNTLAVALALLLTGFFLMINRRKAITQVLALLTMENGMMLAAIALTTYGMPFVVEIGIFFDVVVAVMVLGILVFRIRESFASMDVSKLNKLKW</sequence>
<evidence type="ECO:0000313" key="8">
    <source>
        <dbReference type="Proteomes" id="UP000007013"/>
    </source>
</evidence>
<dbReference type="eggNOG" id="COG4237">
    <property type="taxonomic scope" value="Bacteria"/>
</dbReference>
<dbReference type="PANTHER" id="PTHR38601:SF1">
    <property type="entry name" value="HYDROGENASE-4 COMPONENT E"/>
    <property type="match status" value="1"/>
</dbReference>
<evidence type="ECO:0000256" key="6">
    <source>
        <dbReference type="SAM" id="Phobius"/>
    </source>
</evidence>
<dbReference type="InterPro" id="IPR039428">
    <property type="entry name" value="NUOK/Mnh_C1-like"/>
</dbReference>
<evidence type="ECO:0000256" key="5">
    <source>
        <dbReference type="ARBA" id="ARBA00023136"/>
    </source>
</evidence>
<protein>
    <submittedName>
        <fullName evidence="7">Hydrogenase 4 membrane component (E)</fullName>
    </submittedName>
</protein>
<dbReference type="PANTHER" id="PTHR38601">
    <property type="entry name" value="HYDROGENASE-4 COMPONENT E"/>
    <property type="match status" value="1"/>
</dbReference>
<evidence type="ECO:0000256" key="4">
    <source>
        <dbReference type="ARBA" id="ARBA00022989"/>
    </source>
</evidence>
<evidence type="ECO:0000256" key="3">
    <source>
        <dbReference type="ARBA" id="ARBA00022692"/>
    </source>
</evidence>
<keyword evidence="2" id="KW-1003">Cell membrane</keyword>
<organism evidence="7 8">
    <name type="scientific">Opitutus terrae (strain DSM 11246 / JCM 15787 / PB90-1)</name>
    <dbReference type="NCBI Taxonomy" id="452637"/>
    <lineage>
        <taxon>Bacteria</taxon>
        <taxon>Pseudomonadati</taxon>
        <taxon>Verrucomicrobiota</taxon>
        <taxon>Opitutia</taxon>
        <taxon>Opitutales</taxon>
        <taxon>Opitutaceae</taxon>
        <taxon>Opitutus</taxon>
    </lineage>
</organism>
<reference evidence="7 8" key="1">
    <citation type="journal article" date="2011" name="J. Bacteriol.">
        <title>Genome sequence of the verrucomicrobium Opitutus terrae PB90-1, an abundant inhabitant of rice paddy soil ecosystems.</title>
        <authorList>
            <person name="van Passel M.W."/>
            <person name="Kant R."/>
            <person name="Palva A."/>
            <person name="Copeland A."/>
            <person name="Lucas S."/>
            <person name="Lapidus A."/>
            <person name="Glavina del Rio T."/>
            <person name="Pitluck S."/>
            <person name="Goltsman E."/>
            <person name="Clum A."/>
            <person name="Sun H."/>
            <person name="Schmutz J."/>
            <person name="Larimer F.W."/>
            <person name="Land M.L."/>
            <person name="Hauser L."/>
            <person name="Kyrpides N."/>
            <person name="Mikhailova N."/>
            <person name="Richardson P.P."/>
            <person name="Janssen P.H."/>
            <person name="de Vos W.M."/>
            <person name="Smidt H."/>
        </authorList>
    </citation>
    <scope>NUCLEOTIDE SEQUENCE [LARGE SCALE GENOMIC DNA]</scope>
    <source>
        <strain evidence="8">DSM 11246 / JCM 15787 / PB90-1</strain>
    </source>
</reference>
<dbReference type="InterPro" id="IPR038730">
    <property type="entry name" value="HyfE-like"/>
</dbReference>
<dbReference type="Proteomes" id="UP000007013">
    <property type="component" value="Chromosome"/>
</dbReference>
<keyword evidence="5 6" id="KW-0472">Membrane</keyword>
<feature type="transmembrane region" description="Helical" evidence="6">
    <location>
        <begin position="157"/>
        <end position="179"/>
    </location>
</feature>
<dbReference type="KEGG" id="ote:Oter_2462"/>
<comment type="subcellular location">
    <subcellularLocation>
        <location evidence="1">Cell membrane</location>
        <topology evidence="1">Multi-pass membrane protein</topology>
    </subcellularLocation>
</comment>
<dbReference type="STRING" id="452637.Oter_2462"/>
<keyword evidence="8" id="KW-1185">Reference proteome</keyword>
<accession>B1ZSF0</accession>
<dbReference type="EMBL" id="CP001032">
    <property type="protein sequence ID" value="ACB75744.1"/>
    <property type="molecule type" value="Genomic_DNA"/>
</dbReference>
<feature type="transmembrane region" description="Helical" evidence="6">
    <location>
        <begin position="12"/>
        <end position="29"/>
    </location>
</feature>
<name>B1ZSF0_OPITP</name>
<feature type="transmembrane region" description="Helical" evidence="6">
    <location>
        <begin position="128"/>
        <end position="148"/>
    </location>
</feature>